<evidence type="ECO:0000313" key="2">
    <source>
        <dbReference type="Proteomes" id="UP000295511"/>
    </source>
</evidence>
<proteinExistence type="predicted"/>
<reference evidence="1 2" key="1">
    <citation type="submission" date="2019-03" db="EMBL/GenBank/DDBJ databases">
        <title>Whole genome sequence of Arthrobacter sp JH1-1.</title>
        <authorList>
            <person name="Trinh H.N."/>
        </authorList>
    </citation>
    <scope>NUCLEOTIDE SEQUENCE [LARGE SCALE GENOMIC DNA]</scope>
    <source>
        <strain evidence="1 2">JH1-1</strain>
    </source>
</reference>
<name>A0A4R5L1P7_9MICC</name>
<gene>
    <name evidence="1" type="ORF">E1809_01900</name>
</gene>
<organism evidence="1 2">
    <name type="scientific">Arthrobacter terricola</name>
    <dbReference type="NCBI Taxonomy" id="2547396"/>
    <lineage>
        <taxon>Bacteria</taxon>
        <taxon>Bacillati</taxon>
        <taxon>Actinomycetota</taxon>
        <taxon>Actinomycetes</taxon>
        <taxon>Micrococcales</taxon>
        <taxon>Micrococcaceae</taxon>
        <taxon>Arthrobacter</taxon>
    </lineage>
</organism>
<protein>
    <submittedName>
        <fullName evidence="1">Uncharacterized protein</fullName>
    </submittedName>
</protein>
<dbReference type="OrthoDB" id="7478453at2"/>
<evidence type="ECO:0000313" key="1">
    <source>
        <dbReference type="EMBL" id="TDG01468.1"/>
    </source>
</evidence>
<dbReference type="EMBL" id="SMRU01000002">
    <property type="protein sequence ID" value="TDG01468.1"/>
    <property type="molecule type" value="Genomic_DNA"/>
</dbReference>
<accession>A0A4R5L1P7</accession>
<dbReference type="Proteomes" id="UP000295511">
    <property type="component" value="Unassembled WGS sequence"/>
</dbReference>
<dbReference type="AlphaFoldDB" id="A0A4R5L1P7"/>
<comment type="caution">
    <text evidence="1">The sequence shown here is derived from an EMBL/GenBank/DDBJ whole genome shotgun (WGS) entry which is preliminary data.</text>
</comment>
<keyword evidence="2" id="KW-1185">Reference proteome</keyword>
<sequence length="94" mass="9464">MTPGQRLYSASSTAEVIVVKAASVELACAGEPMLATRPESAPAGGSDTPVLLGKRYSDEASGLLVLCTKGGAGPLAADGRTMNELQTQALPSSD</sequence>